<dbReference type="CDD" id="cd00431">
    <property type="entry name" value="cysteine_hydrolases"/>
    <property type="match status" value="1"/>
</dbReference>
<gene>
    <name evidence="4" type="ORF">H8689_09895</name>
</gene>
<evidence type="ECO:0000256" key="1">
    <source>
        <dbReference type="ARBA" id="ARBA00006336"/>
    </source>
</evidence>
<organism evidence="4 5">
    <name type="scientific">Wansuia hejianensis</name>
    <dbReference type="NCBI Taxonomy" id="2763667"/>
    <lineage>
        <taxon>Bacteria</taxon>
        <taxon>Bacillati</taxon>
        <taxon>Bacillota</taxon>
        <taxon>Clostridia</taxon>
        <taxon>Lachnospirales</taxon>
        <taxon>Lachnospiraceae</taxon>
        <taxon>Wansuia</taxon>
    </lineage>
</organism>
<evidence type="ECO:0000313" key="4">
    <source>
        <dbReference type="EMBL" id="MBC8591422.1"/>
    </source>
</evidence>
<dbReference type="InterPro" id="IPR050272">
    <property type="entry name" value="Isochorismatase-like_hydrls"/>
</dbReference>
<keyword evidence="5" id="KW-1185">Reference proteome</keyword>
<sequence>MLFVIDMQNDFVDQRRGKMFVKDADTLVPGIIQKIKEYEKNNDLIFYTLDIHENMDDDNRTLEEKKWGQEIYTPLYKYLASHHVLTKNFYGICPKEATKIKNLYQNKERYIRKIEFIGVETHICVLANAIILQNTFHNSKIIINESLCTSSNLDWHKRALKLMKELKMEVKS</sequence>
<dbReference type="RefSeq" id="WP_249324287.1">
    <property type="nucleotide sequence ID" value="NZ_JACRTK010000004.1"/>
</dbReference>
<evidence type="ECO:0000313" key="5">
    <source>
        <dbReference type="Proteomes" id="UP000601522"/>
    </source>
</evidence>
<dbReference type="EMBL" id="JACRTK010000004">
    <property type="protein sequence ID" value="MBC8591422.1"/>
    <property type="molecule type" value="Genomic_DNA"/>
</dbReference>
<keyword evidence="2 4" id="KW-0378">Hydrolase</keyword>
<reference evidence="4 5" key="1">
    <citation type="submission" date="2020-08" db="EMBL/GenBank/DDBJ databases">
        <title>Genome public.</title>
        <authorList>
            <person name="Liu C."/>
            <person name="Sun Q."/>
        </authorList>
    </citation>
    <scope>NUCLEOTIDE SEQUENCE [LARGE SCALE GENOMIC DNA]</scope>
    <source>
        <strain evidence="4 5">NSJ-26</strain>
    </source>
</reference>
<evidence type="ECO:0000259" key="3">
    <source>
        <dbReference type="Pfam" id="PF00857"/>
    </source>
</evidence>
<dbReference type="Pfam" id="PF00857">
    <property type="entry name" value="Isochorismatase"/>
    <property type="match status" value="1"/>
</dbReference>
<dbReference type="InterPro" id="IPR000868">
    <property type="entry name" value="Isochorismatase-like_dom"/>
</dbReference>
<dbReference type="AlphaFoldDB" id="A0A926F1P0"/>
<dbReference type="Proteomes" id="UP000601522">
    <property type="component" value="Unassembled WGS sequence"/>
</dbReference>
<comment type="caution">
    <text evidence="4">The sequence shown here is derived from an EMBL/GenBank/DDBJ whole genome shotgun (WGS) entry which is preliminary data.</text>
</comment>
<dbReference type="InterPro" id="IPR036380">
    <property type="entry name" value="Isochorismatase-like_sf"/>
</dbReference>
<protein>
    <submittedName>
        <fullName evidence="4">Cysteine hydrolase</fullName>
    </submittedName>
</protein>
<dbReference type="PANTHER" id="PTHR43540">
    <property type="entry name" value="PEROXYUREIDOACRYLATE/UREIDOACRYLATE AMIDOHYDROLASE-RELATED"/>
    <property type="match status" value="1"/>
</dbReference>
<evidence type="ECO:0000256" key="2">
    <source>
        <dbReference type="ARBA" id="ARBA00022801"/>
    </source>
</evidence>
<dbReference type="Gene3D" id="3.40.50.850">
    <property type="entry name" value="Isochorismatase-like"/>
    <property type="match status" value="1"/>
</dbReference>
<dbReference type="GO" id="GO:0016787">
    <property type="term" value="F:hydrolase activity"/>
    <property type="evidence" value="ECO:0007669"/>
    <property type="project" value="UniProtKB-KW"/>
</dbReference>
<comment type="similarity">
    <text evidence="1">Belongs to the isochorismatase family.</text>
</comment>
<feature type="domain" description="Isochorismatase-like" evidence="3">
    <location>
        <begin position="1"/>
        <end position="165"/>
    </location>
</feature>
<dbReference type="PANTHER" id="PTHR43540:SF6">
    <property type="entry name" value="ISOCHORISMATASE-LIKE DOMAIN-CONTAINING PROTEIN"/>
    <property type="match status" value="1"/>
</dbReference>
<dbReference type="SUPFAM" id="SSF52499">
    <property type="entry name" value="Isochorismatase-like hydrolases"/>
    <property type="match status" value="1"/>
</dbReference>
<proteinExistence type="inferred from homology"/>
<name>A0A926F1P0_9FIRM</name>
<accession>A0A926F1P0</accession>